<protein>
    <submittedName>
        <fullName evidence="1">Uncharacterized protein</fullName>
    </submittedName>
</protein>
<name>A0A2A6F9Q5_9HYPH</name>
<keyword evidence="2" id="KW-1185">Reference proteome</keyword>
<dbReference type="AlphaFoldDB" id="A0A2A6F9Q5"/>
<accession>A0A2A6F9Q5</accession>
<comment type="caution">
    <text evidence="1">The sequence shown here is derived from an EMBL/GenBank/DDBJ whole genome shotgun (WGS) entry which is preliminary data.</text>
</comment>
<evidence type="ECO:0000313" key="2">
    <source>
        <dbReference type="Proteomes" id="UP000219182"/>
    </source>
</evidence>
<dbReference type="Proteomes" id="UP000219182">
    <property type="component" value="Unassembled WGS sequence"/>
</dbReference>
<proteinExistence type="predicted"/>
<evidence type="ECO:0000313" key="1">
    <source>
        <dbReference type="EMBL" id="PDQ18361.1"/>
    </source>
</evidence>
<organism evidence="1 2">
    <name type="scientific">Mesorhizobium sanjuanii</name>
    <dbReference type="NCBI Taxonomy" id="2037900"/>
    <lineage>
        <taxon>Bacteria</taxon>
        <taxon>Pseudomonadati</taxon>
        <taxon>Pseudomonadota</taxon>
        <taxon>Alphaproteobacteria</taxon>
        <taxon>Hyphomicrobiales</taxon>
        <taxon>Phyllobacteriaceae</taxon>
        <taxon>Mesorhizobium</taxon>
    </lineage>
</organism>
<reference evidence="1 2" key="1">
    <citation type="submission" date="2017-09" db="EMBL/GenBank/DDBJ databases">
        <title>Mesorhizobum sanjuanii sp. nov. isolated from nodules of Lotus tenuis in saline-alkaline lowlands of Flooding Pampa.</title>
        <authorList>
            <person name="Sannazzaro A.I."/>
            <person name="Torres Tejerizo G.A."/>
            <person name="Fontana F."/>
            <person name="Cumpa Velazquez L.M."/>
            <person name="Hansen L."/>
            <person name="Pistorio M."/>
            <person name="Estrella M.J."/>
        </authorList>
    </citation>
    <scope>NUCLEOTIDE SEQUENCE [LARGE SCALE GENOMIC DNA]</scope>
    <source>
        <strain evidence="1 2">BSA136</strain>
    </source>
</reference>
<sequence>MIVNGTVLKVLGSGRARVRIPTHNFPFAIEPPAGVQPGDQIAIVGHVTDVDQGKGRVTFKAGGLVTVDIASLTAWKPTHRDPR</sequence>
<dbReference type="EMBL" id="NWQG01000190">
    <property type="protein sequence ID" value="PDQ18361.1"/>
    <property type="molecule type" value="Genomic_DNA"/>
</dbReference>
<gene>
    <name evidence="1" type="ORF">CN311_25200</name>
</gene>